<dbReference type="PANTHER" id="PTHR23196">
    <property type="entry name" value="PAX TRANSCRIPTION ACTIVATION DOMAIN INTERACTING PROTEIN"/>
    <property type="match status" value="1"/>
</dbReference>
<dbReference type="InterPro" id="IPR036420">
    <property type="entry name" value="BRCT_dom_sf"/>
</dbReference>
<dbReference type="Pfam" id="PF16589">
    <property type="entry name" value="BRCT_2"/>
    <property type="match status" value="1"/>
</dbReference>
<feature type="domain" description="BRCT" evidence="5">
    <location>
        <begin position="1194"/>
        <end position="1258"/>
    </location>
</feature>
<feature type="region of interest" description="Disordered" evidence="4">
    <location>
        <begin position="1"/>
        <end position="45"/>
    </location>
</feature>
<feature type="region of interest" description="Disordered" evidence="4">
    <location>
        <begin position="417"/>
        <end position="501"/>
    </location>
</feature>
<dbReference type="GO" id="GO:0005634">
    <property type="term" value="C:nucleus"/>
    <property type="evidence" value="ECO:0007669"/>
    <property type="project" value="UniProtKB-SubCell"/>
</dbReference>
<name>A0A540KLR4_MALBA</name>
<dbReference type="CDD" id="cd18432">
    <property type="entry name" value="BRCT_PAXIP1_rpt6_like"/>
    <property type="match status" value="1"/>
</dbReference>
<feature type="region of interest" description="Disordered" evidence="4">
    <location>
        <begin position="888"/>
        <end position="907"/>
    </location>
</feature>
<feature type="region of interest" description="Disordered" evidence="4">
    <location>
        <begin position="970"/>
        <end position="1046"/>
    </location>
</feature>
<feature type="region of interest" description="Disordered" evidence="4">
    <location>
        <begin position="736"/>
        <end position="808"/>
    </location>
</feature>
<dbReference type="Pfam" id="PF16770">
    <property type="entry name" value="RTT107_BRCT_5"/>
    <property type="match status" value="1"/>
</dbReference>
<evidence type="ECO:0000256" key="1">
    <source>
        <dbReference type="ARBA" id="ARBA00004123"/>
    </source>
</evidence>
<dbReference type="GO" id="GO:0006974">
    <property type="term" value="P:DNA damage response"/>
    <property type="evidence" value="ECO:0007669"/>
    <property type="project" value="UniProtKB-KW"/>
</dbReference>
<feature type="region of interest" description="Disordered" evidence="4">
    <location>
        <begin position="926"/>
        <end position="951"/>
    </location>
</feature>
<evidence type="ECO:0000256" key="4">
    <source>
        <dbReference type="SAM" id="MobiDB-lite"/>
    </source>
</evidence>
<organism evidence="6 7">
    <name type="scientific">Malus baccata</name>
    <name type="common">Siberian crab apple</name>
    <name type="synonym">Pyrus baccata</name>
    <dbReference type="NCBI Taxonomy" id="106549"/>
    <lineage>
        <taxon>Eukaryota</taxon>
        <taxon>Viridiplantae</taxon>
        <taxon>Streptophyta</taxon>
        <taxon>Embryophyta</taxon>
        <taxon>Tracheophyta</taxon>
        <taxon>Spermatophyta</taxon>
        <taxon>Magnoliopsida</taxon>
        <taxon>eudicotyledons</taxon>
        <taxon>Gunneridae</taxon>
        <taxon>Pentapetalae</taxon>
        <taxon>rosids</taxon>
        <taxon>fabids</taxon>
        <taxon>Rosales</taxon>
        <taxon>Rosaceae</taxon>
        <taxon>Amygdaloideae</taxon>
        <taxon>Maleae</taxon>
        <taxon>Malus</taxon>
    </lineage>
</organism>
<dbReference type="Proteomes" id="UP000315295">
    <property type="component" value="Unassembled WGS sequence"/>
</dbReference>
<dbReference type="SUPFAM" id="SSF52113">
    <property type="entry name" value="BRCT domain"/>
    <property type="match status" value="1"/>
</dbReference>
<dbReference type="CDD" id="cd17744">
    <property type="entry name" value="BRCT_MDC1_rpt1"/>
    <property type="match status" value="1"/>
</dbReference>
<comment type="subcellular location">
    <subcellularLocation>
        <location evidence="1">Nucleus</location>
    </subcellularLocation>
</comment>
<feature type="compositionally biased region" description="Polar residues" evidence="4">
    <location>
        <begin position="417"/>
        <end position="439"/>
    </location>
</feature>
<dbReference type="Gene3D" id="3.40.50.10190">
    <property type="entry name" value="BRCT domain"/>
    <property type="match status" value="2"/>
</dbReference>
<reference evidence="6 7" key="1">
    <citation type="journal article" date="2019" name="G3 (Bethesda)">
        <title>Sequencing of a Wild Apple (Malus baccata) Genome Unravels the Differences Between Cultivated and Wild Apple Species Regarding Disease Resistance and Cold Tolerance.</title>
        <authorList>
            <person name="Chen X."/>
        </authorList>
    </citation>
    <scope>NUCLEOTIDE SEQUENCE [LARGE SCALE GENOMIC DNA]</scope>
    <source>
        <strain evidence="7">cv. Shandingzi</strain>
        <tissue evidence="6">Leaves</tissue>
    </source>
</reference>
<feature type="compositionally biased region" description="Basic and acidic residues" evidence="4">
    <location>
        <begin position="1"/>
        <end position="15"/>
    </location>
</feature>
<evidence type="ECO:0000256" key="3">
    <source>
        <dbReference type="ARBA" id="ARBA00023242"/>
    </source>
</evidence>
<feature type="region of interest" description="Disordered" evidence="4">
    <location>
        <begin position="610"/>
        <end position="648"/>
    </location>
</feature>
<dbReference type="PANTHER" id="PTHR23196:SF1">
    <property type="entry name" value="PAX-INTERACTING PROTEIN 1"/>
    <property type="match status" value="1"/>
</dbReference>
<evidence type="ECO:0000259" key="5">
    <source>
        <dbReference type="PROSITE" id="PS50172"/>
    </source>
</evidence>
<dbReference type="InterPro" id="IPR001357">
    <property type="entry name" value="BRCT_dom"/>
</dbReference>
<sequence length="1366" mass="149814">MGSLWDGHDEIKPMEKNSLADCADTEPIDTQISSPSLSDEKGKSRDVDELVRDIVPCDDTVPVEDAFETQMVDFGDETQLMDFATETQVMDFGGETQVLDLGGETQAMDFGGETQAGDFGGETQAVDFSGETQVLDDINCFANMEDTQLLEFDDVVVSDSEESDATEVLDDSKDLTDNESVQRGSGQLMNEENICRTPCENSENGLTEQANHLIDKQHNAGLHVSAATPVDDGSPELGPVMDFGGETQVLDLGGETQAMDFGGETQAVDFGGETQAVDFSGETQVLDDINCFANMEDTQLLEFDDVVVSDSEESDATEVLDDSKDLTDNESVQRRSGQLMNEENICRSPCENSENGLTEQANHLIDKQHNAGLHVSAATPVDDGSPELGPGSLHMQFTSVRAASLQASGLAAHSTALNGTNSESRSVPSNNQSLNQLSGKDNAVSLLGGSTIDGEEVNKEHDSRNENKWRTGSLTARKLFTEDSDAENTEISHNSASDEEAEDLLQFPSNLAGLSYIDSQEPGELSQANALDFVDKFLQNNLDESNKEVGHGKSARDNSRFVSSAKGLQTLAKKANDKSIDKGIFDWDDNREDEEGGEFFRRRKADFFDGRSHGWRSLPQPQKSKEKRQDAEKDRKKQLQGKNKRIGVVHSDSKLLLHNSKVDNKTAHEDEMKHKKNLVSEFDEQFNNDSPREKLDANINKNDAPEMMNVGFDTQMAAEAIEALCYGEGISNCDASDDHQDAQGNQSSPEGSMGEKSKNRTCSTKLSSRKRGRFTDAGVSRETQQAKKMRVGGRSSKRSSVSPLEYSKNTRKECETKVVIAKSKKGKSNAKKHLNIFGNRNMEKMPSVAIDLRTEGSIKKHLQQDVGTFTSIARRTRRSMVVNQLKKADDASSDCGEESSSQTEDVATREKIISFTGVQVSNALNAKSSKLGPNRSGEVGNHKPSQHHGSDLKFEAICNGIKLDALSFPKGKRSRRKLSDQVYGPDNLNDPPTPSVQPDKVGQRVTRHTRPQGAAQSIFVDVKSTRRTRSATRGDKNCARKVARQSLKTDPWKAPLHCNSSHKDGIMISEITTGGEAVGILDRVSDANPSSATKMRDESPIGKCKPLDSACATPVNSKVPVNDASPVCMGNEYFKQSCKKTPSRPSLLKEIRDLSANGHTPTSASKDLRKRRDMTDVRVLYSHHLDDCVIKHQKKILARLGVSVASSMTDATHFIADQFVRTRNMLEAIAAGKPVVTHLWLDSCGQASCFIDEKNYILRDTKKEKEFGFNMPTSLVRACQHPLLEGRKVFITPNTKPGKEIISSLVKAVHGQAIERIGRSVLEADKIPDDLLVLSCEEDYEICVPILEKGIASSRIKLRKPVRPYG</sequence>
<dbReference type="STRING" id="106549.A0A540KLR4"/>
<dbReference type="PROSITE" id="PS50172">
    <property type="entry name" value="BRCT"/>
    <property type="match status" value="1"/>
</dbReference>
<protein>
    <recommendedName>
        <fullName evidence="5">BRCT domain-containing protein</fullName>
    </recommendedName>
</protein>
<gene>
    <name evidence="6" type="ORF">C1H46_039312</name>
</gene>
<dbReference type="InterPro" id="IPR051579">
    <property type="entry name" value="DDR_Transcriptional_Reg"/>
</dbReference>
<dbReference type="SMART" id="SM00292">
    <property type="entry name" value="BRCT"/>
    <property type="match status" value="1"/>
</dbReference>
<feature type="compositionally biased region" description="Basic residues" evidence="4">
    <location>
        <begin position="638"/>
        <end position="647"/>
    </location>
</feature>
<accession>A0A540KLR4</accession>
<keyword evidence="7" id="KW-1185">Reference proteome</keyword>
<comment type="caution">
    <text evidence="6">The sequence shown here is derived from an EMBL/GenBank/DDBJ whole genome shotgun (WGS) entry which is preliminary data.</text>
</comment>
<feature type="compositionally biased region" description="Basic residues" evidence="4">
    <location>
        <begin position="787"/>
        <end position="797"/>
    </location>
</feature>
<keyword evidence="2" id="KW-0227">DNA damage</keyword>
<proteinExistence type="predicted"/>
<keyword evidence="3" id="KW-0539">Nucleus</keyword>
<dbReference type="EMBL" id="VIEB01001124">
    <property type="protein sequence ID" value="TQD75153.1"/>
    <property type="molecule type" value="Genomic_DNA"/>
</dbReference>
<evidence type="ECO:0000313" key="6">
    <source>
        <dbReference type="EMBL" id="TQD75153.1"/>
    </source>
</evidence>
<evidence type="ECO:0000313" key="7">
    <source>
        <dbReference type="Proteomes" id="UP000315295"/>
    </source>
</evidence>
<feature type="compositionally biased region" description="Basic and acidic residues" evidence="4">
    <location>
        <begin position="456"/>
        <end position="469"/>
    </location>
</feature>
<evidence type="ECO:0000256" key="2">
    <source>
        <dbReference type="ARBA" id="ARBA00022763"/>
    </source>
</evidence>
<feature type="compositionally biased region" description="Polar residues" evidence="4">
    <location>
        <begin position="28"/>
        <end position="37"/>
    </location>
</feature>
<feature type="compositionally biased region" description="Basic and acidic residues" evidence="4">
    <location>
        <begin position="623"/>
        <end position="637"/>
    </location>
</feature>
<feature type="region of interest" description="Disordered" evidence="4">
    <location>
        <begin position="161"/>
        <end position="186"/>
    </location>
</feature>